<dbReference type="AlphaFoldDB" id="A0A7Y0AFM3"/>
<evidence type="ECO:0000256" key="1">
    <source>
        <dbReference type="ARBA" id="ARBA00022691"/>
    </source>
</evidence>
<dbReference type="Proteomes" id="UP000559626">
    <property type="component" value="Unassembled WGS sequence"/>
</dbReference>
<evidence type="ECO:0000313" key="5">
    <source>
        <dbReference type="EMBL" id="NML66302.1"/>
    </source>
</evidence>
<dbReference type="EMBL" id="JABBGH010000002">
    <property type="protein sequence ID" value="NML66302.1"/>
    <property type="molecule type" value="Genomic_DNA"/>
</dbReference>
<accession>A0A7Y0AFM3</accession>
<dbReference type="InterPro" id="IPR046470">
    <property type="entry name" value="SAM_HAT_C"/>
</dbReference>
<dbReference type="SUPFAM" id="SSF102522">
    <property type="entry name" value="Bacterial fluorinating enzyme, N-terminal domain"/>
    <property type="match status" value="1"/>
</dbReference>
<protein>
    <submittedName>
        <fullName evidence="5">SAM-dependent chlorinase/fluorinase</fullName>
    </submittedName>
</protein>
<proteinExistence type="inferred from homology"/>
<dbReference type="InterPro" id="IPR046469">
    <property type="entry name" value="SAM_HAT_N"/>
</dbReference>
<keyword evidence="1" id="KW-0949">S-adenosyl-L-methionine</keyword>
<reference evidence="5 6" key="1">
    <citation type="submission" date="2020-04" db="EMBL/GenBank/DDBJ databases">
        <title>Hymenobacter polaris sp. nov., isolated from Arctic soil.</title>
        <authorList>
            <person name="Dahal R.H."/>
        </authorList>
    </citation>
    <scope>NUCLEOTIDE SEQUENCE [LARGE SCALE GENOMIC DNA]</scope>
    <source>
        <strain evidence="5 6">RP-2-7</strain>
    </source>
</reference>
<dbReference type="Pfam" id="PF01887">
    <property type="entry name" value="SAM_HAT_N"/>
    <property type="match status" value="1"/>
</dbReference>
<evidence type="ECO:0000256" key="2">
    <source>
        <dbReference type="ARBA" id="ARBA00024035"/>
    </source>
</evidence>
<dbReference type="SUPFAM" id="SSF101852">
    <property type="entry name" value="Bacterial fluorinating enzyme, C-terminal domain"/>
    <property type="match status" value="1"/>
</dbReference>
<feature type="domain" description="S-adenosyl-l-methionine hydroxide adenosyltransferase C-terminal" evidence="4">
    <location>
        <begin position="182"/>
        <end position="266"/>
    </location>
</feature>
<keyword evidence="6" id="KW-1185">Reference proteome</keyword>
<dbReference type="Gene3D" id="3.40.50.10790">
    <property type="entry name" value="S-adenosyl-l-methionine hydroxide adenosyltransferase, N-terminal"/>
    <property type="match status" value="1"/>
</dbReference>
<evidence type="ECO:0000313" key="6">
    <source>
        <dbReference type="Proteomes" id="UP000559626"/>
    </source>
</evidence>
<dbReference type="Gene3D" id="2.40.30.90">
    <property type="entry name" value="Bacterial fluorinating enzyme like"/>
    <property type="match status" value="1"/>
</dbReference>
<dbReference type="InterPro" id="IPR023227">
    <property type="entry name" value="SAM_OH_AdoTrfase_C_sf"/>
</dbReference>
<organism evidence="5 6">
    <name type="scientific">Hymenobacter polaris</name>
    <dbReference type="NCBI Taxonomy" id="2682546"/>
    <lineage>
        <taxon>Bacteria</taxon>
        <taxon>Pseudomonadati</taxon>
        <taxon>Bacteroidota</taxon>
        <taxon>Cytophagia</taxon>
        <taxon>Cytophagales</taxon>
        <taxon>Hymenobacteraceae</taxon>
        <taxon>Hymenobacter</taxon>
    </lineage>
</organism>
<evidence type="ECO:0000259" key="4">
    <source>
        <dbReference type="Pfam" id="PF20257"/>
    </source>
</evidence>
<comment type="caution">
    <text evidence="5">The sequence shown here is derived from an EMBL/GenBank/DDBJ whole genome shotgun (WGS) entry which is preliminary data.</text>
</comment>
<dbReference type="PANTHER" id="PTHR35092:SF1">
    <property type="entry name" value="CHLORINASE MJ1651"/>
    <property type="match status" value="1"/>
</dbReference>
<dbReference type="PANTHER" id="PTHR35092">
    <property type="entry name" value="CHLORINASE MJ1651"/>
    <property type="match status" value="1"/>
</dbReference>
<dbReference type="Pfam" id="PF20257">
    <property type="entry name" value="SAM_HAT_C"/>
    <property type="match status" value="1"/>
</dbReference>
<gene>
    <name evidence="5" type="ORF">HHL22_13905</name>
</gene>
<comment type="similarity">
    <text evidence="2">Belongs to the SAM hydrolase / SAM-dependent halogenase family.</text>
</comment>
<dbReference type="PIRSF" id="PIRSF006779">
    <property type="entry name" value="UCP006779"/>
    <property type="match status" value="1"/>
</dbReference>
<sequence length="273" mass="29356">MGLLTLLTDLGYRDHYVAALKARLLQLAPAVPVLDISHGVEPYNIAHAVHVLQAVFREFPPGTTHLITVREYGISAGENAPGPGWLAAEHEGHFFVAADNGLLALLCGGPPERLVRLALPAALLLTDLAALPRTLNPTFEVLLPAAVRLARGEALASLGTLVTDLYVLKFPEIRIQDNRITGHVVHVDHYGNVITDITREAVEVVGRGRPLAVHFGREVVREVRPHFGAAPPGEVVCAFNPQGFLCVAICEGNGSELLGLYFNSQVDVRFASA</sequence>
<dbReference type="RefSeq" id="WP_169531952.1">
    <property type="nucleotide sequence ID" value="NZ_JABBGH010000002.1"/>
</dbReference>
<feature type="domain" description="S-adenosyl-l-methionine hydroxide adenosyltransferase N-terminal" evidence="3">
    <location>
        <begin position="4"/>
        <end position="159"/>
    </location>
</feature>
<dbReference type="InterPro" id="IPR002747">
    <property type="entry name" value="SAM_OH_AdoTrfase"/>
</dbReference>
<name>A0A7Y0AFM3_9BACT</name>
<evidence type="ECO:0000259" key="3">
    <source>
        <dbReference type="Pfam" id="PF01887"/>
    </source>
</evidence>
<dbReference type="InterPro" id="IPR023228">
    <property type="entry name" value="SAM_OH_AdoTrfase_N_sf"/>
</dbReference>